<organism evidence="12 13">
    <name type="scientific">Sphingobium phenoxybenzoativorans</name>
    <dbReference type="NCBI Taxonomy" id="1592790"/>
    <lineage>
        <taxon>Bacteria</taxon>
        <taxon>Pseudomonadati</taxon>
        <taxon>Pseudomonadota</taxon>
        <taxon>Alphaproteobacteria</taxon>
        <taxon>Sphingomonadales</taxon>
        <taxon>Sphingomonadaceae</taxon>
        <taxon>Sphingobium</taxon>
    </lineage>
</organism>
<dbReference type="InterPro" id="IPR045584">
    <property type="entry name" value="Pilin-like"/>
</dbReference>
<dbReference type="Gene3D" id="3.30.1300.30">
    <property type="entry name" value="GSPII I/J protein-like"/>
    <property type="match status" value="1"/>
</dbReference>
<comment type="subcellular location">
    <subcellularLocation>
        <location evidence="1 9">Cell inner membrane</location>
        <topology evidence="1 9">Single-pass membrane protein</topology>
    </subcellularLocation>
</comment>
<keyword evidence="13" id="KW-1185">Reference proteome</keyword>
<evidence type="ECO:0000313" key="12">
    <source>
        <dbReference type="EMBL" id="QUT07720.1"/>
    </source>
</evidence>
<sequence length="122" mass="13218">MADRRSEQGFTLLEMLVALAVFSLAALALIRLQSVTVRTAADLDSKVMGQIVAHNLMVDIQGDPTPPSTGEEQGEVDNGGHRWRWTRVATATDDPRLLRVDLVVNGGFGQSPAALTFMRATQ</sequence>
<accession>A0A975Q368</accession>
<feature type="transmembrane region" description="Helical" evidence="9">
    <location>
        <begin position="12"/>
        <end position="30"/>
    </location>
</feature>
<evidence type="ECO:0000256" key="1">
    <source>
        <dbReference type="ARBA" id="ARBA00004377"/>
    </source>
</evidence>
<keyword evidence="3" id="KW-1003">Cell membrane</keyword>
<gene>
    <name evidence="12" type="primary">gspI</name>
    <name evidence="12" type="ORF">KFK14_10230</name>
</gene>
<dbReference type="EMBL" id="CP073910">
    <property type="protein sequence ID" value="QUT07720.1"/>
    <property type="molecule type" value="Genomic_DNA"/>
</dbReference>
<keyword evidence="6 9" id="KW-0812">Transmembrane</keyword>
<reference evidence="12" key="1">
    <citation type="submission" date="2021-04" db="EMBL/GenBank/DDBJ databases">
        <title>Isolation of p-tert-butylphenol degrading bacteria Sphingobium phenoxybenzoativorans Tas13 from active sludge.</title>
        <authorList>
            <person name="Li Y."/>
        </authorList>
    </citation>
    <scope>NUCLEOTIDE SEQUENCE</scope>
    <source>
        <strain evidence="12">Tas13</strain>
    </source>
</reference>
<dbReference type="RefSeq" id="WP_083276602.1">
    <property type="nucleotide sequence ID" value="NZ_CP073910.1"/>
</dbReference>
<dbReference type="SUPFAM" id="SSF54523">
    <property type="entry name" value="Pili subunits"/>
    <property type="match status" value="1"/>
</dbReference>
<name>A0A975Q368_9SPHN</name>
<dbReference type="NCBIfam" id="TIGR01707">
    <property type="entry name" value="gspI"/>
    <property type="match status" value="1"/>
</dbReference>
<keyword evidence="7 9" id="KW-1133">Transmembrane helix</keyword>
<proteinExistence type="inferred from homology"/>
<comment type="similarity">
    <text evidence="2 9">Belongs to the GSP I family.</text>
</comment>
<keyword evidence="8 9" id="KW-0472">Membrane</keyword>
<evidence type="ECO:0000259" key="11">
    <source>
        <dbReference type="Pfam" id="PF02501"/>
    </source>
</evidence>
<dbReference type="InterPro" id="IPR012902">
    <property type="entry name" value="N_methyl_site"/>
</dbReference>
<comment type="PTM">
    <text evidence="9">Cleaved by prepilin peptidase.</text>
</comment>
<protein>
    <recommendedName>
        <fullName evidence="9">Type II secretion system protein I</fullName>
        <shortName evidence="9">T2SS minor pseudopilin I</shortName>
    </recommendedName>
</protein>
<dbReference type="GO" id="GO:0015627">
    <property type="term" value="C:type II protein secretion system complex"/>
    <property type="evidence" value="ECO:0007669"/>
    <property type="project" value="UniProtKB-UniRule"/>
</dbReference>
<dbReference type="AlphaFoldDB" id="A0A975Q368"/>
<dbReference type="InterPro" id="IPR003413">
    <property type="entry name" value="T2SS_GspI_C"/>
</dbReference>
<dbReference type="PANTHER" id="PTHR38779">
    <property type="entry name" value="TYPE II SECRETION SYSTEM PROTEIN I-RELATED"/>
    <property type="match status" value="1"/>
</dbReference>
<comment type="subunit">
    <text evidence="9">Type II secretion is composed of four main components: the outer membrane complex, the inner membrane complex, the cytoplasmic secretion ATPase and the periplasm-spanning pseudopilus.</text>
</comment>
<evidence type="ECO:0000256" key="7">
    <source>
        <dbReference type="ARBA" id="ARBA00022989"/>
    </source>
</evidence>
<feature type="domain" description="Type II secretion system protein GspI C-terminal" evidence="11">
    <location>
        <begin position="43"/>
        <end position="105"/>
    </location>
</feature>
<dbReference type="GO" id="GO:0005886">
    <property type="term" value="C:plasma membrane"/>
    <property type="evidence" value="ECO:0007669"/>
    <property type="project" value="UniProtKB-SubCell"/>
</dbReference>
<dbReference type="PROSITE" id="PS00409">
    <property type="entry name" value="PROKAR_NTER_METHYL"/>
    <property type="match status" value="1"/>
</dbReference>
<evidence type="ECO:0000256" key="4">
    <source>
        <dbReference type="ARBA" id="ARBA00022481"/>
    </source>
</evidence>
<dbReference type="KEGG" id="spph:KFK14_10230"/>
<dbReference type="GO" id="GO:0015628">
    <property type="term" value="P:protein secretion by the type II secretion system"/>
    <property type="evidence" value="ECO:0007669"/>
    <property type="project" value="UniProtKB-UniRule"/>
</dbReference>
<evidence type="ECO:0000313" key="13">
    <source>
        <dbReference type="Proteomes" id="UP000681425"/>
    </source>
</evidence>
<evidence type="ECO:0000256" key="5">
    <source>
        <dbReference type="ARBA" id="ARBA00022519"/>
    </source>
</evidence>
<evidence type="ECO:0000256" key="8">
    <source>
        <dbReference type="ARBA" id="ARBA00023136"/>
    </source>
</evidence>
<dbReference type="Pfam" id="PF02501">
    <property type="entry name" value="T2SSI"/>
    <property type="match status" value="1"/>
</dbReference>
<evidence type="ECO:0000256" key="6">
    <source>
        <dbReference type="ARBA" id="ARBA00022692"/>
    </source>
</evidence>
<evidence type="ECO:0000256" key="10">
    <source>
        <dbReference type="SAM" id="MobiDB-lite"/>
    </source>
</evidence>
<dbReference type="PANTHER" id="PTHR38779:SF2">
    <property type="entry name" value="TYPE II SECRETION SYSTEM PROTEIN I-RELATED"/>
    <property type="match status" value="1"/>
</dbReference>
<dbReference type="Pfam" id="PF07963">
    <property type="entry name" value="N_methyl"/>
    <property type="match status" value="1"/>
</dbReference>
<dbReference type="OrthoDB" id="7189314at2"/>
<dbReference type="NCBIfam" id="TIGR02532">
    <property type="entry name" value="IV_pilin_GFxxxE"/>
    <property type="match status" value="1"/>
</dbReference>
<comment type="function">
    <text evidence="9">Component of the type II secretion system required for the energy-dependent secretion of extracellular factors such as proteases and toxins from the periplasm.</text>
</comment>
<evidence type="ECO:0000256" key="3">
    <source>
        <dbReference type="ARBA" id="ARBA00022475"/>
    </source>
</evidence>
<evidence type="ECO:0000256" key="9">
    <source>
        <dbReference type="RuleBase" id="RU368030"/>
    </source>
</evidence>
<feature type="region of interest" description="Disordered" evidence="10">
    <location>
        <begin position="61"/>
        <end position="80"/>
    </location>
</feature>
<dbReference type="Proteomes" id="UP000681425">
    <property type="component" value="Chromosome"/>
</dbReference>
<evidence type="ECO:0000256" key="2">
    <source>
        <dbReference type="ARBA" id="ARBA00008358"/>
    </source>
</evidence>
<dbReference type="InterPro" id="IPR010052">
    <property type="entry name" value="T2SS_protein-GspI"/>
</dbReference>
<keyword evidence="4 9" id="KW-0488">Methylation</keyword>
<keyword evidence="5 9" id="KW-0997">Cell inner membrane</keyword>